<name>A0A7V7UXE2_9BACI</name>
<keyword evidence="2" id="KW-1185">Reference proteome</keyword>
<protein>
    <submittedName>
        <fullName evidence="1">Uncharacterized protein</fullName>
    </submittedName>
</protein>
<dbReference type="AlphaFoldDB" id="A0A7V7UXE2"/>
<evidence type="ECO:0000313" key="2">
    <source>
        <dbReference type="Proteomes" id="UP000441354"/>
    </source>
</evidence>
<comment type="caution">
    <text evidence="1">The sequence shown here is derived from an EMBL/GenBank/DDBJ whole genome shotgun (WGS) entry which is preliminary data.</text>
</comment>
<proteinExistence type="predicted"/>
<evidence type="ECO:0000313" key="1">
    <source>
        <dbReference type="EMBL" id="KAB2332623.1"/>
    </source>
</evidence>
<reference evidence="1 2" key="1">
    <citation type="journal article" date="2014" name="Arch. Microbiol.">
        <title>Bacillus mesophilum sp. nov., strain IITR-54T, a novel 4-chlorobiphenyl dechlorinating bacterium.</title>
        <authorList>
            <person name="Manickam N."/>
            <person name="Singh N.K."/>
            <person name="Bajaj A."/>
            <person name="Kumar R.M."/>
            <person name="Kaur G."/>
            <person name="Kaur N."/>
            <person name="Bala M."/>
            <person name="Kumar A."/>
            <person name="Mayilraj S."/>
        </authorList>
    </citation>
    <scope>NUCLEOTIDE SEQUENCE [LARGE SCALE GENOMIC DNA]</scope>
    <source>
        <strain evidence="1 2">IITR-54</strain>
    </source>
</reference>
<organism evidence="1 2">
    <name type="scientific">Bacillus mesophilum</name>
    <dbReference type="NCBI Taxonomy" id="1071718"/>
    <lineage>
        <taxon>Bacteria</taxon>
        <taxon>Bacillati</taxon>
        <taxon>Bacillota</taxon>
        <taxon>Bacilli</taxon>
        <taxon>Bacillales</taxon>
        <taxon>Bacillaceae</taxon>
        <taxon>Bacillus</taxon>
    </lineage>
</organism>
<dbReference type="RefSeq" id="WP_151573922.1">
    <property type="nucleotide sequence ID" value="NZ_WBOT01000003.1"/>
</dbReference>
<gene>
    <name evidence="1" type="ORF">F7732_11055</name>
</gene>
<accession>A0A7V7UXE2</accession>
<dbReference type="Proteomes" id="UP000441354">
    <property type="component" value="Unassembled WGS sequence"/>
</dbReference>
<sequence>MTLGEKNDSTGFSVDFAETVNMKLTGNWSGLLIDTPDRPDPTVAYDDFVFNVDIQLEAENVAIEFGVQRNNGDQLVYKATYITTSQTWSLEEIDFPRI</sequence>
<dbReference type="EMBL" id="WBOT01000003">
    <property type="protein sequence ID" value="KAB2332623.1"/>
    <property type="molecule type" value="Genomic_DNA"/>
</dbReference>